<sequence length="103" mass="11650">MTYTHFKDSYRKQGSATPGSRVYERLKPLRTGIECYYGLAKKIAINGISNTYMTPYRHDGHNNVLIHIIELNIVLSQDFIFSLKGPTSGSIKNVAKWSDIISV</sequence>
<name>A0A0F9ILC7_9ZZZZ</name>
<gene>
    <name evidence="1" type="ORF">LCGC14_1564820</name>
</gene>
<protein>
    <submittedName>
        <fullName evidence="1">Uncharacterized protein</fullName>
    </submittedName>
</protein>
<accession>A0A0F9ILC7</accession>
<reference evidence="1" key="1">
    <citation type="journal article" date="2015" name="Nature">
        <title>Complex archaea that bridge the gap between prokaryotes and eukaryotes.</title>
        <authorList>
            <person name="Spang A."/>
            <person name="Saw J.H."/>
            <person name="Jorgensen S.L."/>
            <person name="Zaremba-Niedzwiedzka K."/>
            <person name="Martijn J."/>
            <person name="Lind A.E."/>
            <person name="van Eijk R."/>
            <person name="Schleper C."/>
            <person name="Guy L."/>
            <person name="Ettema T.J."/>
        </authorList>
    </citation>
    <scope>NUCLEOTIDE SEQUENCE</scope>
</reference>
<evidence type="ECO:0000313" key="1">
    <source>
        <dbReference type="EMBL" id="KKM35356.1"/>
    </source>
</evidence>
<dbReference type="EMBL" id="LAZR01012127">
    <property type="protein sequence ID" value="KKM35356.1"/>
    <property type="molecule type" value="Genomic_DNA"/>
</dbReference>
<dbReference type="AlphaFoldDB" id="A0A0F9ILC7"/>
<comment type="caution">
    <text evidence="1">The sequence shown here is derived from an EMBL/GenBank/DDBJ whole genome shotgun (WGS) entry which is preliminary data.</text>
</comment>
<proteinExistence type="predicted"/>
<organism evidence="1">
    <name type="scientific">marine sediment metagenome</name>
    <dbReference type="NCBI Taxonomy" id="412755"/>
    <lineage>
        <taxon>unclassified sequences</taxon>
        <taxon>metagenomes</taxon>
        <taxon>ecological metagenomes</taxon>
    </lineage>
</organism>